<dbReference type="AlphaFoldDB" id="B0XYV2"/>
<feature type="transmembrane region" description="Helical" evidence="1">
    <location>
        <begin position="96"/>
        <end position="115"/>
    </location>
</feature>
<evidence type="ECO:0000256" key="1">
    <source>
        <dbReference type="SAM" id="Phobius"/>
    </source>
</evidence>
<dbReference type="PANTHER" id="PTHR37019">
    <property type="entry name" value="CHROMOSOME 1, WHOLE GENOME SHOTGUN SEQUENCE"/>
    <property type="match status" value="1"/>
</dbReference>
<protein>
    <recommendedName>
        <fullName evidence="2">DUF7704 domain-containing protein</fullName>
    </recommendedName>
</protein>
<accession>B0XYV2</accession>
<sequence length="245" mass="26803">MMGITKQPKIATQSIVMRGVGNSTSEEAEKQVKNCPNPDGIMMEPQAALREVEKARSAVPVFVISSYGASFESNLSNLKPRNDPSSLKMSTIFPTWPHILFAVIEPITLIGGWALPFWDLKAFITDQIPGLAGPESVHPTSAALAFQLANLYGLLSILGIGVCYSTTEPRVLRNYLYALAIADVGHIYVTYRCMGHDRFVDVINWNVLTWGNIGITGFLMINRIAYLAGLFGDAKGAANKIEKRV</sequence>
<name>B0XYV2_ASPFC</name>
<reference evidence="3 4" key="1">
    <citation type="journal article" date="2008" name="PLoS Genet.">
        <title>Genomic islands in the pathogenic filamentous fungus Aspergillus fumigatus.</title>
        <authorList>
            <person name="Fedorova N.D."/>
            <person name="Khaldi N."/>
            <person name="Joardar V.S."/>
            <person name="Maiti R."/>
            <person name="Amedeo P."/>
            <person name="Anderson M.J."/>
            <person name="Crabtree J."/>
            <person name="Silva J.C."/>
            <person name="Badger J.H."/>
            <person name="Albarraq A."/>
            <person name="Angiuoli S."/>
            <person name="Bussey H."/>
            <person name="Bowyer P."/>
            <person name="Cotty P.J."/>
            <person name="Dyer P.S."/>
            <person name="Egan A."/>
            <person name="Galens K."/>
            <person name="Fraser-Liggett C.M."/>
            <person name="Haas B.J."/>
            <person name="Inman J.M."/>
            <person name="Kent R."/>
            <person name="Lemieux S."/>
            <person name="Malavazi I."/>
            <person name="Orvis J."/>
            <person name="Roemer T."/>
            <person name="Ronning C.M."/>
            <person name="Sundaram J.P."/>
            <person name="Sutton G."/>
            <person name="Turner G."/>
            <person name="Venter J.C."/>
            <person name="White O.R."/>
            <person name="Whitty B.R."/>
            <person name="Youngman P."/>
            <person name="Wolfe K.H."/>
            <person name="Goldman G.H."/>
            <person name="Wortman J.R."/>
            <person name="Jiang B."/>
            <person name="Denning D.W."/>
            <person name="Nierman W.C."/>
        </authorList>
    </citation>
    <scope>NUCLEOTIDE SEQUENCE [LARGE SCALE GENOMIC DNA]</scope>
    <source>
        <strain evidence="4">CBS 144.89 / FGSC A1163 / CEA10</strain>
    </source>
</reference>
<evidence type="ECO:0000313" key="3">
    <source>
        <dbReference type="EMBL" id="EDP53048.1"/>
    </source>
</evidence>
<dbReference type="PANTHER" id="PTHR37019:SF2">
    <property type="entry name" value="EXPERA DOMAIN-CONTAINING PROTEIN"/>
    <property type="match status" value="1"/>
</dbReference>
<dbReference type="InterPro" id="IPR056121">
    <property type="entry name" value="DUF7704"/>
</dbReference>
<feature type="transmembrane region" description="Helical" evidence="1">
    <location>
        <begin position="144"/>
        <end position="163"/>
    </location>
</feature>
<keyword evidence="1" id="KW-0812">Transmembrane</keyword>
<keyword evidence="1" id="KW-0472">Membrane</keyword>
<evidence type="ECO:0000259" key="2">
    <source>
        <dbReference type="Pfam" id="PF24803"/>
    </source>
</evidence>
<feature type="domain" description="DUF7704" evidence="2">
    <location>
        <begin position="91"/>
        <end position="232"/>
    </location>
</feature>
<dbReference type="EMBL" id="DS499596">
    <property type="protein sequence ID" value="EDP53048.1"/>
    <property type="molecule type" value="Genomic_DNA"/>
</dbReference>
<evidence type="ECO:0000313" key="4">
    <source>
        <dbReference type="Proteomes" id="UP000001699"/>
    </source>
</evidence>
<proteinExistence type="predicted"/>
<dbReference type="PhylomeDB" id="B0XYV2"/>
<dbReference type="VEuPathDB" id="FungiDB:AFUB_042190"/>
<dbReference type="HOGENOM" id="CLU_1133348_0_0_1"/>
<feature type="transmembrane region" description="Helical" evidence="1">
    <location>
        <begin position="203"/>
        <end position="221"/>
    </location>
</feature>
<dbReference type="OrthoDB" id="2937326at2759"/>
<keyword evidence="1" id="KW-1133">Transmembrane helix</keyword>
<organism evidence="3 4">
    <name type="scientific">Aspergillus fumigatus (strain CBS 144.89 / FGSC A1163 / CEA10)</name>
    <name type="common">Neosartorya fumigata</name>
    <dbReference type="NCBI Taxonomy" id="451804"/>
    <lineage>
        <taxon>Eukaryota</taxon>
        <taxon>Fungi</taxon>
        <taxon>Dikarya</taxon>
        <taxon>Ascomycota</taxon>
        <taxon>Pezizomycotina</taxon>
        <taxon>Eurotiomycetes</taxon>
        <taxon>Eurotiomycetidae</taxon>
        <taxon>Eurotiales</taxon>
        <taxon>Aspergillaceae</taxon>
        <taxon>Aspergillus</taxon>
        <taxon>Aspergillus subgen. Fumigati</taxon>
    </lineage>
</organism>
<dbReference type="Pfam" id="PF24803">
    <property type="entry name" value="DUF7704"/>
    <property type="match status" value="1"/>
</dbReference>
<feature type="transmembrane region" description="Helical" evidence="1">
    <location>
        <begin position="175"/>
        <end position="191"/>
    </location>
</feature>
<dbReference type="Proteomes" id="UP000001699">
    <property type="component" value="Unassembled WGS sequence"/>
</dbReference>
<keyword evidence="4" id="KW-1185">Reference proteome</keyword>
<gene>
    <name evidence="3" type="ORF">AFUB_042190</name>
</gene>